<dbReference type="Pfam" id="PF12697">
    <property type="entry name" value="Abhydrolase_6"/>
    <property type="match status" value="1"/>
</dbReference>
<keyword evidence="3" id="KW-1185">Reference proteome</keyword>
<reference evidence="2" key="1">
    <citation type="submission" date="2022-07" db="EMBL/GenBank/DDBJ databases">
        <title>Genome Sequence of Xylaria arbuscula.</title>
        <authorList>
            <person name="Buettner E."/>
        </authorList>
    </citation>
    <scope>NUCLEOTIDE SEQUENCE</scope>
    <source>
        <strain evidence="2">VT107</strain>
    </source>
</reference>
<evidence type="ECO:0000313" key="3">
    <source>
        <dbReference type="Proteomes" id="UP001148614"/>
    </source>
</evidence>
<dbReference type="AlphaFoldDB" id="A0A9W8NEY2"/>
<protein>
    <recommendedName>
        <fullName evidence="1">AB hydrolase-1 domain-containing protein</fullName>
    </recommendedName>
</protein>
<feature type="domain" description="AB hydrolase-1" evidence="1">
    <location>
        <begin position="8"/>
        <end position="237"/>
    </location>
</feature>
<organism evidence="2 3">
    <name type="scientific">Xylaria arbuscula</name>
    <dbReference type="NCBI Taxonomy" id="114810"/>
    <lineage>
        <taxon>Eukaryota</taxon>
        <taxon>Fungi</taxon>
        <taxon>Dikarya</taxon>
        <taxon>Ascomycota</taxon>
        <taxon>Pezizomycotina</taxon>
        <taxon>Sordariomycetes</taxon>
        <taxon>Xylariomycetidae</taxon>
        <taxon>Xylariales</taxon>
        <taxon>Xylariaceae</taxon>
        <taxon>Xylaria</taxon>
    </lineage>
</organism>
<sequence length="253" mass="27342">MANSKPIVFFLPGGYHTSWIYDSVRNILSDRGFATDASDLISVGATDANVGMYSDATHLRSQLMKILNQGNEIILVAHSYGGIVASNAVDGLSVEQRAAQGKKGGIILILYLAGLVVPAGRTFLSLCPPTPSWDVIENGFLVPKNPLYNFYADVEPLLASKAVNALKPMSPGVLKDETKYEPWNQEFAVGYIFTEEDKQLPLEAQNVMFSHFPNGAFSARLASGHSPFLNVPDALADIIQNSISHVSNGKLSD</sequence>
<dbReference type="EMBL" id="JANPWZ010000757">
    <property type="protein sequence ID" value="KAJ3572533.1"/>
    <property type="molecule type" value="Genomic_DNA"/>
</dbReference>
<evidence type="ECO:0000313" key="2">
    <source>
        <dbReference type="EMBL" id="KAJ3572533.1"/>
    </source>
</evidence>
<dbReference type="InterPro" id="IPR052897">
    <property type="entry name" value="Sec-Metab_Biosynth_Hydrolase"/>
</dbReference>
<dbReference type="Gene3D" id="3.40.50.1820">
    <property type="entry name" value="alpha/beta hydrolase"/>
    <property type="match status" value="1"/>
</dbReference>
<evidence type="ECO:0000259" key="1">
    <source>
        <dbReference type="Pfam" id="PF12697"/>
    </source>
</evidence>
<accession>A0A9W8NEY2</accession>
<dbReference type="Proteomes" id="UP001148614">
    <property type="component" value="Unassembled WGS sequence"/>
</dbReference>
<gene>
    <name evidence="2" type="ORF">NPX13_g5016</name>
</gene>
<name>A0A9W8NEY2_9PEZI</name>
<dbReference type="InterPro" id="IPR029058">
    <property type="entry name" value="AB_hydrolase_fold"/>
</dbReference>
<dbReference type="PANTHER" id="PTHR37017">
    <property type="entry name" value="AB HYDROLASE-1 DOMAIN-CONTAINING PROTEIN-RELATED"/>
    <property type="match status" value="1"/>
</dbReference>
<dbReference type="InterPro" id="IPR000073">
    <property type="entry name" value="AB_hydrolase_1"/>
</dbReference>
<proteinExistence type="predicted"/>
<comment type="caution">
    <text evidence="2">The sequence shown here is derived from an EMBL/GenBank/DDBJ whole genome shotgun (WGS) entry which is preliminary data.</text>
</comment>
<dbReference type="SUPFAM" id="SSF53474">
    <property type="entry name" value="alpha/beta-Hydrolases"/>
    <property type="match status" value="1"/>
</dbReference>
<dbReference type="PANTHER" id="PTHR37017:SF11">
    <property type="entry name" value="ESTERASE_LIPASE_THIOESTERASE DOMAIN-CONTAINING PROTEIN"/>
    <property type="match status" value="1"/>
</dbReference>
<dbReference type="VEuPathDB" id="FungiDB:F4678DRAFT_313690"/>